<feature type="domain" description="Pectinesterase inhibitor" evidence="2">
    <location>
        <begin position="34"/>
        <end position="175"/>
    </location>
</feature>
<dbReference type="InterPro" id="IPR035513">
    <property type="entry name" value="Invertase/methylesterase_inhib"/>
</dbReference>
<accession>A0A1J6IS25</accession>
<dbReference type="Proteomes" id="UP000187609">
    <property type="component" value="Unassembled WGS sequence"/>
</dbReference>
<reference evidence="3" key="1">
    <citation type="submission" date="2016-11" db="EMBL/GenBank/DDBJ databases">
        <title>The genome of Nicotiana attenuata.</title>
        <authorList>
            <person name="Xu S."/>
            <person name="Brockmoeller T."/>
            <person name="Gaquerel E."/>
            <person name="Navarro A."/>
            <person name="Kuhl H."/>
            <person name="Gase K."/>
            <person name="Ling Z."/>
            <person name="Zhou W."/>
            <person name="Kreitzer C."/>
            <person name="Stanke M."/>
            <person name="Tang H."/>
            <person name="Lyons E."/>
            <person name="Pandey P."/>
            <person name="Pandey S.P."/>
            <person name="Timmermann B."/>
            <person name="Baldwin I.T."/>
        </authorList>
    </citation>
    <scope>NUCLEOTIDE SEQUENCE [LARGE SCALE GENOMIC DNA]</scope>
    <source>
        <strain evidence="3">UT</strain>
    </source>
</reference>
<evidence type="ECO:0000313" key="4">
    <source>
        <dbReference type="Proteomes" id="UP000187609"/>
    </source>
</evidence>
<dbReference type="NCBIfam" id="TIGR01614">
    <property type="entry name" value="PME_inhib"/>
    <property type="match status" value="1"/>
</dbReference>
<comment type="caution">
    <text evidence="3">The sequence shown here is derived from an EMBL/GenBank/DDBJ whole genome shotgun (WGS) entry which is preliminary data.</text>
</comment>
<dbReference type="EMBL" id="MJEQ01037192">
    <property type="protein sequence ID" value="OIS97944.1"/>
    <property type="molecule type" value="Genomic_DNA"/>
</dbReference>
<gene>
    <name evidence="3" type="ORF">A4A49_11356</name>
</gene>
<dbReference type="Pfam" id="PF04043">
    <property type="entry name" value="PMEI"/>
    <property type="match status" value="1"/>
</dbReference>
<evidence type="ECO:0000313" key="3">
    <source>
        <dbReference type="EMBL" id="OIS97944.1"/>
    </source>
</evidence>
<proteinExistence type="predicted"/>
<dbReference type="InterPro" id="IPR006501">
    <property type="entry name" value="Pectinesterase_inhib_dom"/>
</dbReference>
<dbReference type="GO" id="GO:0004857">
    <property type="term" value="F:enzyme inhibitor activity"/>
    <property type="evidence" value="ECO:0007669"/>
    <property type="project" value="InterPro"/>
</dbReference>
<feature type="chain" id="PRO_5013063302" description="Pectinesterase inhibitor domain-containing protein" evidence="1">
    <location>
        <begin position="29"/>
        <end position="202"/>
    </location>
</feature>
<keyword evidence="4" id="KW-1185">Reference proteome</keyword>
<name>A0A1J6IS25_NICAT</name>
<dbReference type="Gramene" id="OIS97944">
    <property type="protein sequence ID" value="OIS97944"/>
    <property type="gene ID" value="A4A49_11356"/>
</dbReference>
<dbReference type="STRING" id="49451.A0A1J6IS25"/>
<feature type="signal peptide" evidence="1">
    <location>
        <begin position="1"/>
        <end position="28"/>
    </location>
</feature>
<dbReference type="Gene3D" id="1.20.140.40">
    <property type="entry name" value="Invertase/pectin methylesterase inhibitor family protein"/>
    <property type="match status" value="1"/>
</dbReference>
<dbReference type="AlphaFoldDB" id="A0A1J6IS25"/>
<keyword evidence="1" id="KW-0732">Signal</keyword>
<protein>
    <recommendedName>
        <fullName evidence="2">Pectinesterase inhibitor domain-containing protein</fullName>
    </recommendedName>
</protein>
<sequence length="202" mass="22432">MTCSNNVLLLLIALYISSVFLLNPQANAETLSPSSSDILEMACFPTTDIQDWNYTLCLNILRSSPKVISAPNGENLTLEIIDLGLKNASKIYDYISKRVNDTQNIDLKSALNECLSYYSDAIHSMSIAFGEIQQVGEYYDGRDDLIDSLTGAQECESCVSNYNNITDKPVCSDGIKLLKYFSVPTIRILEMLMSHTYPPSSL</sequence>
<dbReference type="PANTHER" id="PTHR31890">
    <property type="entry name" value="PLANT INVERTASE/PECTIN METHYLESTERASE INHIBITOR SUPERFAMILY PROTEIN"/>
    <property type="match status" value="1"/>
</dbReference>
<dbReference type="SMART" id="SM00856">
    <property type="entry name" value="PMEI"/>
    <property type="match status" value="1"/>
</dbReference>
<dbReference type="SUPFAM" id="SSF101148">
    <property type="entry name" value="Plant invertase/pectin methylesterase inhibitor"/>
    <property type="match status" value="1"/>
</dbReference>
<evidence type="ECO:0000256" key="1">
    <source>
        <dbReference type="SAM" id="SignalP"/>
    </source>
</evidence>
<organism evidence="3 4">
    <name type="scientific">Nicotiana attenuata</name>
    <name type="common">Coyote tobacco</name>
    <dbReference type="NCBI Taxonomy" id="49451"/>
    <lineage>
        <taxon>Eukaryota</taxon>
        <taxon>Viridiplantae</taxon>
        <taxon>Streptophyta</taxon>
        <taxon>Embryophyta</taxon>
        <taxon>Tracheophyta</taxon>
        <taxon>Spermatophyta</taxon>
        <taxon>Magnoliopsida</taxon>
        <taxon>eudicotyledons</taxon>
        <taxon>Gunneridae</taxon>
        <taxon>Pentapetalae</taxon>
        <taxon>asterids</taxon>
        <taxon>lamiids</taxon>
        <taxon>Solanales</taxon>
        <taxon>Solanaceae</taxon>
        <taxon>Nicotianoideae</taxon>
        <taxon>Nicotianeae</taxon>
        <taxon>Nicotiana</taxon>
    </lineage>
</organism>
<dbReference type="PANTHER" id="PTHR31890:SF9">
    <property type="entry name" value="PLANT INVERTASE_PECTIN METHYLESTERASE INHIBITOR SUPERFAMILY PROTEIN"/>
    <property type="match status" value="1"/>
</dbReference>
<dbReference type="CDD" id="cd14859">
    <property type="entry name" value="PMEI_like"/>
    <property type="match status" value="1"/>
</dbReference>
<dbReference type="SMR" id="A0A1J6IS25"/>
<evidence type="ECO:0000259" key="2">
    <source>
        <dbReference type="SMART" id="SM00856"/>
    </source>
</evidence>